<comment type="subcellular location">
    <subcellularLocation>
        <location evidence="1 6">Cell membrane</location>
        <topology evidence="1 6">Multi-pass membrane protein</topology>
    </subcellularLocation>
</comment>
<evidence type="ECO:0000256" key="5">
    <source>
        <dbReference type="ARBA" id="ARBA00023136"/>
    </source>
</evidence>
<evidence type="ECO:0000259" key="7">
    <source>
        <dbReference type="Pfam" id="PF02687"/>
    </source>
</evidence>
<dbReference type="Proteomes" id="UP000215459">
    <property type="component" value="Unassembled WGS sequence"/>
</dbReference>
<dbReference type="PANTHER" id="PTHR46795">
    <property type="entry name" value="ABC TRANSPORTER PERMEASE-RELATED-RELATED"/>
    <property type="match status" value="1"/>
</dbReference>
<dbReference type="InterPro" id="IPR003838">
    <property type="entry name" value="ABC3_permease_C"/>
</dbReference>
<evidence type="ECO:0000256" key="4">
    <source>
        <dbReference type="ARBA" id="ARBA00022989"/>
    </source>
</evidence>
<feature type="domain" description="ABC3 transporter permease C-terminal" evidence="7">
    <location>
        <begin position="64"/>
        <end position="178"/>
    </location>
</feature>
<dbReference type="PIRSF" id="PIRSF018968">
    <property type="entry name" value="ABC_permease_BceB"/>
    <property type="match status" value="1"/>
</dbReference>
<feature type="transmembrane region" description="Helical" evidence="6">
    <location>
        <begin position="607"/>
        <end position="626"/>
    </location>
</feature>
<sequence length="639" mass="72764">MTFRQFALNNVRRNMRAYTAYFLSSAFAVMVFFSYAVLIFHPDITESGELGQMTQTGMQAAEYIIFVFSFLFVLYSVSAFLKVRKKEFGILTILGSSRGQLNRMVFLENMMIGLLSVVTGIATGMMLSKLFLLLSAQVLELEKGLPFYLPWRAIGLTGAAFLILFLVISSLTTLLIRNNRVIELLQSASKPKTEPKASILLSLLSAGSLAATCYLLLYQELNNFNLLTSLVLGTIGTYFMYTQLSVHLIRLLKKNRRFFWRGTRLVWLSELSYKVKDNARMFFLVTIITAVACTAVGVVFAFEMTNKQIYQNNSFPFTYSIYNEEQKKEKEALTNARQQIEKTLDLEQVTYESVTVKSALIQFRKTNKPQKAISQSAYNRIAKVMDWKSLKLKDDEAVFFYRPSPLSTEKPDRLSIVTKKGEELPLQIIDQKEQAIFGVSVLVIPDSAFQQADKGSEEVTAAYAVPQWRENETPNDQEVKLGRELEKKLHPQYNPEAVGFLYSSGAQFQMIKELNSVMQLIGMFIAAIFSISTASFLYFRLYTDLKQDQLQYRTISKIGMNLKEMRQAGTVQVGLLFFVPFTVAAIQTVIVLRALQESFAFVNMWQPSLTAIGAFFILQLIYFLVVRSRYLAQLKRVMV</sequence>
<keyword evidence="3 6" id="KW-0812">Transmembrane</keyword>
<keyword evidence="9" id="KW-1185">Reference proteome</keyword>
<feature type="transmembrane region" description="Helical" evidence="6">
    <location>
        <begin position="60"/>
        <end position="81"/>
    </location>
</feature>
<feature type="transmembrane region" description="Helical" evidence="6">
    <location>
        <begin position="281"/>
        <end position="302"/>
    </location>
</feature>
<dbReference type="InterPro" id="IPR027022">
    <property type="entry name" value="ABC_permease_BceB-typ"/>
</dbReference>
<name>A0A235B3K6_9BACL</name>
<feature type="transmembrane region" description="Helical" evidence="6">
    <location>
        <begin position="517"/>
        <end position="539"/>
    </location>
</feature>
<gene>
    <name evidence="8" type="ORF">CHM34_14825</name>
</gene>
<evidence type="ECO:0000313" key="8">
    <source>
        <dbReference type="EMBL" id="OYD06821.1"/>
    </source>
</evidence>
<evidence type="ECO:0000256" key="6">
    <source>
        <dbReference type="PIRNR" id="PIRNR018968"/>
    </source>
</evidence>
<dbReference type="GO" id="GO:0005886">
    <property type="term" value="C:plasma membrane"/>
    <property type="evidence" value="ECO:0007669"/>
    <property type="project" value="UniProtKB-SubCell"/>
</dbReference>
<keyword evidence="6" id="KW-0813">Transport</keyword>
<dbReference type="RefSeq" id="WP_094265384.1">
    <property type="nucleotide sequence ID" value="NZ_NOWF01000009.1"/>
</dbReference>
<dbReference type="GO" id="GO:0055085">
    <property type="term" value="P:transmembrane transport"/>
    <property type="evidence" value="ECO:0007669"/>
    <property type="project" value="UniProtKB-UniRule"/>
</dbReference>
<dbReference type="InterPro" id="IPR052536">
    <property type="entry name" value="ABC-4_Integral_Memb_Prot"/>
</dbReference>
<organism evidence="8 9">
    <name type="scientific">Paludifilum halophilum</name>
    <dbReference type="NCBI Taxonomy" id="1642702"/>
    <lineage>
        <taxon>Bacteria</taxon>
        <taxon>Bacillati</taxon>
        <taxon>Bacillota</taxon>
        <taxon>Bacilli</taxon>
        <taxon>Bacillales</taxon>
        <taxon>Thermoactinomycetaceae</taxon>
        <taxon>Paludifilum</taxon>
    </lineage>
</organism>
<evidence type="ECO:0000256" key="3">
    <source>
        <dbReference type="ARBA" id="ARBA00022692"/>
    </source>
</evidence>
<dbReference type="OrthoDB" id="1937696at2"/>
<feature type="transmembrane region" description="Helical" evidence="6">
    <location>
        <begin position="573"/>
        <end position="595"/>
    </location>
</feature>
<evidence type="ECO:0000256" key="1">
    <source>
        <dbReference type="ARBA" id="ARBA00004651"/>
    </source>
</evidence>
<comment type="similarity">
    <text evidence="6">Belongs to the ABC-4 integral membrane protein family.</text>
</comment>
<feature type="transmembrane region" description="Helical" evidence="6">
    <location>
        <begin position="20"/>
        <end position="40"/>
    </location>
</feature>
<evidence type="ECO:0000256" key="2">
    <source>
        <dbReference type="ARBA" id="ARBA00022475"/>
    </source>
</evidence>
<keyword evidence="2 6" id="KW-1003">Cell membrane</keyword>
<dbReference type="AlphaFoldDB" id="A0A235B3K6"/>
<keyword evidence="4 6" id="KW-1133">Transmembrane helix</keyword>
<feature type="transmembrane region" description="Helical" evidence="6">
    <location>
        <begin position="112"/>
        <end position="134"/>
    </location>
</feature>
<proteinExistence type="inferred from homology"/>
<dbReference type="Pfam" id="PF02687">
    <property type="entry name" value="FtsX"/>
    <property type="match status" value="1"/>
</dbReference>
<feature type="transmembrane region" description="Helical" evidence="6">
    <location>
        <begin position="154"/>
        <end position="176"/>
    </location>
</feature>
<reference evidence="8 9" key="1">
    <citation type="submission" date="2017-07" db="EMBL/GenBank/DDBJ databases">
        <title>The genome sequence of Paludifilum halophilum highlights mechanisms for microbial adaptation to high salt environemnts.</title>
        <authorList>
            <person name="Belbahri L."/>
        </authorList>
    </citation>
    <scope>NUCLEOTIDE SEQUENCE [LARGE SCALE GENOMIC DNA]</scope>
    <source>
        <strain evidence="8 9">DSM 102817</strain>
    </source>
</reference>
<dbReference type="PANTHER" id="PTHR46795:SF2">
    <property type="entry name" value="ABC TRANSPORTER, PERMEASE PROTEIN"/>
    <property type="match status" value="1"/>
</dbReference>
<dbReference type="EMBL" id="NOWF01000009">
    <property type="protein sequence ID" value="OYD06821.1"/>
    <property type="molecule type" value="Genomic_DNA"/>
</dbReference>
<feature type="transmembrane region" description="Helical" evidence="6">
    <location>
        <begin position="230"/>
        <end position="252"/>
    </location>
</feature>
<accession>A0A235B3K6</accession>
<keyword evidence="5 6" id="KW-0472">Membrane</keyword>
<feature type="transmembrane region" description="Helical" evidence="6">
    <location>
        <begin position="197"/>
        <end position="218"/>
    </location>
</feature>
<comment type="caution">
    <text evidence="8">The sequence shown here is derived from an EMBL/GenBank/DDBJ whole genome shotgun (WGS) entry which is preliminary data.</text>
</comment>
<evidence type="ECO:0000313" key="9">
    <source>
        <dbReference type="Proteomes" id="UP000215459"/>
    </source>
</evidence>
<protein>
    <recommendedName>
        <fullName evidence="7">ABC3 transporter permease C-terminal domain-containing protein</fullName>
    </recommendedName>
</protein>